<protein>
    <submittedName>
        <fullName evidence="2">Uncharacterized protein</fullName>
    </submittedName>
</protein>
<name>A0A7S4J1M2_9STRA</name>
<dbReference type="AlphaFoldDB" id="A0A7S4J1M2"/>
<evidence type="ECO:0000256" key="1">
    <source>
        <dbReference type="SAM" id="MobiDB-lite"/>
    </source>
</evidence>
<accession>A0A7S4J1M2</accession>
<feature type="region of interest" description="Disordered" evidence="1">
    <location>
        <begin position="53"/>
        <end position="74"/>
    </location>
</feature>
<gene>
    <name evidence="2" type="ORF">OAUR00152_LOCUS19449</name>
</gene>
<organism evidence="2">
    <name type="scientific">Odontella aurita</name>
    <dbReference type="NCBI Taxonomy" id="265563"/>
    <lineage>
        <taxon>Eukaryota</taxon>
        <taxon>Sar</taxon>
        <taxon>Stramenopiles</taxon>
        <taxon>Ochrophyta</taxon>
        <taxon>Bacillariophyta</taxon>
        <taxon>Mediophyceae</taxon>
        <taxon>Biddulphiophycidae</taxon>
        <taxon>Eupodiscales</taxon>
        <taxon>Odontellaceae</taxon>
        <taxon>Odontella</taxon>
    </lineage>
</organism>
<evidence type="ECO:0000313" key="2">
    <source>
        <dbReference type="EMBL" id="CAE2247286.1"/>
    </source>
</evidence>
<proteinExistence type="predicted"/>
<sequence length="113" mass="12855">MATEFPLYRPPFQDPRKESRVDWRCPALWSEENEKVDECFGLPRAGIGEIFSTSTSSSDNIHMPDDMSPWAVRPRRMSPYGSKLYAISGKGADRHPNFIYCGRGDGRSNIDIQ</sequence>
<dbReference type="EMBL" id="HBKQ01028646">
    <property type="protein sequence ID" value="CAE2247286.1"/>
    <property type="molecule type" value="Transcribed_RNA"/>
</dbReference>
<reference evidence="2" key="1">
    <citation type="submission" date="2021-01" db="EMBL/GenBank/DDBJ databases">
        <authorList>
            <person name="Corre E."/>
            <person name="Pelletier E."/>
            <person name="Niang G."/>
            <person name="Scheremetjew M."/>
            <person name="Finn R."/>
            <person name="Kale V."/>
            <person name="Holt S."/>
            <person name="Cochrane G."/>
            <person name="Meng A."/>
            <person name="Brown T."/>
            <person name="Cohen L."/>
        </authorList>
    </citation>
    <scope>NUCLEOTIDE SEQUENCE</scope>
    <source>
        <strain evidence="2">Isolate 1302-5</strain>
    </source>
</reference>